<dbReference type="AlphaFoldDB" id="A0AAN4VW39"/>
<comment type="caution">
    <text evidence="2">The sequence shown here is derived from an EMBL/GenBank/DDBJ whole genome shotgun (WGS) entry which is preliminary data.</text>
</comment>
<evidence type="ECO:0000313" key="3">
    <source>
        <dbReference type="Proteomes" id="UP001310022"/>
    </source>
</evidence>
<protein>
    <recommendedName>
        <fullName evidence="4">Gliding motility lipoprotein GldH</fullName>
    </recommendedName>
</protein>
<keyword evidence="1" id="KW-0732">Signal</keyword>
<feature type="chain" id="PRO_5042844442" description="Gliding motility lipoprotein GldH" evidence="1">
    <location>
        <begin position="27"/>
        <end position="159"/>
    </location>
</feature>
<dbReference type="EMBL" id="BQKE01000001">
    <property type="protein sequence ID" value="GJM59880.1"/>
    <property type="molecule type" value="Genomic_DNA"/>
</dbReference>
<dbReference type="PROSITE" id="PS51257">
    <property type="entry name" value="PROKAR_LIPOPROTEIN"/>
    <property type="match status" value="1"/>
</dbReference>
<evidence type="ECO:0000256" key="1">
    <source>
        <dbReference type="SAM" id="SignalP"/>
    </source>
</evidence>
<proteinExistence type="predicted"/>
<dbReference type="RefSeq" id="WP_060685351.1">
    <property type="nucleotide sequence ID" value="NZ_BQKE01000001.1"/>
</dbReference>
<organism evidence="2 3">
    <name type="scientific">Persicobacter diffluens</name>
    <dbReference type="NCBI Taxonomy" id="981"/>
    <lineage>
        <taxon>Bacteria</taxon>
        <taxon>Pseudomonadati</taxon>
        <taxon>Bacteroidota</taxon>
        <taxon>Cytophagia</taxon>
        <taxon>Cytophagales</taxon>
        <taxon>Persicobacteraceae</taxon>
        <taxon>Persicobacter</taxon>
    </lineage>
</organism>
<sequence length="159" mass="18276">MKRLKFCLLACMALAFFACDSGQVYEAMHKFEGQKWEDEDAPKFDFSIPDPGQEYNVACLIRNTLQYPKHNIYLTYTLEDSTGQVLDSQLLKKDLFDPVTGRPLGTGIGDIFDHEFMLKEHFKFPQRGGYRLKLQQFVRNEETSLPEIVAVGIRVSKSN</sequence>
<evidence type="ECO:0000313" key="2">
    <source>
        <dbReference type="EMBL" id="GJM59880.1"/>
    </source>
</evidence>
<gene>
    <name evidence="2" type="ORF">PEDI_04320</name>
</gene>
<feature type="signal peptide" evidence="1">
    <location>
        <begin position="1"/>
        <end position="26"/>
    </location>
</feature>
<accession>A0AAN4VW39</accession>
<keyword evidence="3" id="KW-1185">Reference proteome</keyword>
<reference evidence="2 3" key="1">
    <citation type="submission" date="2021-12" db="EMBL/GenBank/DDBJ databases">
        <title>Genome sequencing of bacteria with rrn-lacking chromosome and rrn-plasmid.</title>
        <authorList>
            <person name="Anda M."/>
            <person name="Iwasaki W."/>
        </authorList>
    </citation>
    <scope>NUCLEOTIDE SEQUENCE [LARGE SCALE GENOMIC DNA]</scope>
    <source>
        <strain evidence="2 3">NBRC 15940</strain>
    </source>
</reference>
<dbReference type="NCBIfam" id="TIGR03511">
    <property type="entry name" value="GldH_lipo"/>
    <property type="match status" value="1"/>
</dbReference>
<evidence type="ECO:0008006" key="4">
    <source>
        <dbReference type="Google" id="ProtNLM"/>
    </source>
</evidence>
<name>A0AAN4VW39_9BACT</name>
<dbReference type="Pfam" id="PF14109">
    <property type="entry name" value="GldH_lipo"/>
    <property type="match status" value="1"/>
</dbReference>
<dbReference type="Proteomes" id="UP001310022">
    <property type="component" value="Unassembled WGS sequence"/>
</dbReference>
<dbReference type="InterPro" id="IPR020018">
    <property type="entry name" value="Motility-assoc_lipoprot_GldH"/>
</dbReference>